<evidence type="ECO:0000313" key="12">
    <source>
        <dbReference type="Proteomes" id="UP001652622"/>
    </source>
</evidence>
<keyword evidence="13" id="KW-0396">Initiation factor</keyword>
<gene>
    <name evidence="13" type="primary">LOC117655997</name>
</gene>
<accession>A0A6P9AQV8</accession>
<evidence type="ECO:0000256" key="10">
    <source>
        <dbReference type="ARBA" id="ARBA00023180"/>
    </source>
</evidence>
<dbReference type="KEGG" id="pgut:117655997"/>
<dbReference type="GO" id="GO:0005794">
    <property type="term" value="C:Golgi apparatus"/>
    <property type="evidence" value="ECO:0007669"/>
    <property type="project" value="UniProtKB-SubCell"/>
</dbReference>
<keyword evidence="13" id="KW-0648">Protein biosynthesis</keyword>
<dbReference type="PANTHER" id="PTHR31185:SF0">
    <property type="entry name" value="FIN BUD INITIATION FACTOR HOMOLOG"/>
    <property type="match status" value="1"/>
</dbReference>
<dbReference type="AlphaFoldDB" id="A0A6P9AQV8"/>
<keyword evidence="8" id="KW-0333">Golgi apparatus</keyword>
<evidence type="ECO:0000256" key="4">
    <source>
        <dbReference type="ARBA" id="ARBA00007437"/>
    </source>
</evidence>
<keyword evidence="6" id="KW-0732">Signal</keyword>
<dbReference type="GO" id="GO:0005576">
    <property type="term" value="C:extracellular region"/>
    <property type="evidence" value="ECO:0007669"/>
    <property type="project" value="UniProtKB-SubCell"/>
</dbReference>
<proteinExistence type="inferred from homology"/>
<keyword evidence="10" id="KW-0325">Glycoprotein</keyword>
<evidence type="ECO:0000256" key="2">
    <source>
        <dbReference type="ARBA" id="ARBA00004555"/>
    </source>
</evidence>
<keyword evidence="12" id="KW-1185">Reference proteome</keyword>
<keyword evidence="5" id="KW-0964">Secreted</keyword>
<evidence type="ECO:0000313" key="13">
    <source>
        <dbReference type="RefSeq" id="XP_034259819.1"/>
    </source>
</evidence>
<evidence type="ECO:0000256" key="3">
    <source>
        <dbReference type="ARBA" id="ARBA00004613"/>
    </source>
</evidence>
<protein>
    <submittedName>
        <fullName evidence="13">Fin bud initiation factor homolog</fullName>
    </submittedName>
</protein>
<dbReference type="Pfam" id="PF15819">
    <property type="entry name" value="Fibin"/>
    <property type="match status" value="1"/>
</dbReference>
<keyword evidence="7" id="KW-0256">Endoplasmic reticulum</keyword>
<comment type="subunit">
    <text evidence="11">Homodimer; disulfide-linked. Seems to also exist as monomers.</text>
</comment>
<reference evidence="13" key="1">
    <citation type="submission" date="2025-08" db="UniProtKB">
        <authorList>
            <consortium name="RefSeq"/>
        </authorList>
    </citation>
    <scope>IDENTIFICATION</scope>
    <source>
        <tissue evidence="13">Blood</tissue>
    </source>
</reference>
<dbReference type="Proteomes" id="UP001652622">
    <property type="component" value="Unplaced"/>
</dbReference>
<dbReference type="InterPro" id="IPR026772">
    <property type="entry name" value="Fibin"/>
</dbReference>
<evidence type="ECO:0000256" key="8">
    <source>
        <dbReference type="ARBA" id="ARBA00023034"/>
    </source>
</evidence>
<dbReference type="InParanoid" id="A0A6P9AQV8"/>
<evidence type="ECO:0000256" key="9">
    <source>
        <dbReference type="ARBA" id="ARBA00023157"/>
    </source>
</evidence>
<comment type="similarity">
    <text evidence="4">Belongs to the FIBIN family.</text>
</comment>
<dbReference type="GO" id="GO:0005783">
    <property type="term" value="C:endoplasmic reticulum"/>
    <property type="evidence" value="ECO:0007669"/>
    <property type="project" value="UniProtKB-SubCell"/>
</dbReference>
<evidence type="ECO:0000256" key="6">
    <source>
        <dbReference type="ARBA" id="ARBA00022729"/>
    </source>
</evidence>
<dbReference type="GO" id="GO:0003743">
    <property type="term" value="F:translation initiation factor activity"/>
    <property type="evidence" value="ECO:0007669"/>
    <property type="project" value="UniProtKB-KW"/>
</dbReference>
<evidence type="ECO:0000256" key="1">
    <source>
        <dbReference type="ARBA" id="ARBA00004240"/>
    </source>
</evidence>
<dbReference type="PANTHER" id="PTHR31185">
    <property type="entry name" value="FIN BUD INITIATION FACTOR FIBIN"/>
    <property type="match status" value="1"/>
</dbReference>
<dbReference type="RefSeq" id="XP_034259819.1">
    <property type="nucleotide sequence ID" value="XM_034403928.2"/>
</dbReference>
<organism evidence="12 13">
    <name type="scientific">Pantherophis guttatus</name>
    <name type="common">Corn snake</name>
    <name type="synonym">Elaphe guttata</name>
    <dbReference type="NCBI Taxonomy" id="94885"/>
    <lineage>
        <taxon>Eukaryota</taxon>
        <taxon>Metazoa</taxon>
        <taxon>Chordata</taxon>
        <taxon>Craniata</taxon>
        <taxon>Vertebrata</taxon>
        <taxon>Euteleostomi</taxon>
        <taxon>Lepidosauria</taxon>
        <taxon>Squamata</taxon>
        <taxon>Bifurcata</taxon>
        <taxon>Unidentata</taxon>
        <taxon>Episquamata</taxon>
        <taxon>Toxicofera</taxon>
        <taxon>Serpentes</taxon>
        <taxon>Colubroidea</taxon>
        <taxon>Colubridae</taxon>
        <taxon>Colubrinae</taxon>
        <taxon>Pantherophis</taxon>
    </lineage>
</organism>
<name>A0A6P9AQV8_PANGU</name>
<evidence type="ECO:0000256" key="7">
    <source>
        <dbReference type="ARBA" id="ARBA00022824"/>
    </source>
</evidence>
<keyword evidence="9" id="KW-1015">Disulfide bond</keyword>
<comment type="subcellular location">
    <subcellularLocation>
        <location evidence="1">Endoplasmic reticulum</location>
    </subcellularLocation>
    <subcellularLocation>
        <location evidence="2">Golgi apparatus</location>
    </subcellularLocation>
    <subcellularLocation>
        <location evidence="3">Secreted</location>
    </subcellularLocation>
</comment>
<sequence>MSNWTLHYYFVPANSDKSLGKLENKFQQGQEHESHKESRLNNDFLGMLVHARPLKEMLTVLAGLRDKYELLALTVQSHSDRLSHLKTEHLDFRWFREHRTDAPVGAPAL</sequence>
<evidence type="ECO:0000256" key="11">
    <source>
        <dbReference type="ARBA" id="ARBA00025913"/>
    </source>
</evidence>
<evidence type="ECO:0000256" key="5">
    <source>
        <dbReference type="ARBA" id="ARBA00022525"/>
    </source>
</evidence>
<dbReference type="GeneID" id="117655997"/>